<dbReference type="InterPro" id="IPR036291">
    <property type="entry name" value="NAD(P)-bd_dom_sf"/>
</dbReference>
<dbReference type="PRINTS" id="PR00081">
    <property type="entry name" value="GDHRDH"/>
</dbReference>
<dbReference type="NCBIfam" id="NF005559">
    <property type="entry name" value="PRK07231.1"/>
    <property type="match status" value="1"/>
</dbReference>
<dbReference type="EC" id="1.1.1.-" evidence="4"/>
<evidence type="ECO:0000313" key="4">
    <source>
        <dbReference type="EMBL" id="MFD0960455.1"/>
    </source>
</evidence>
<accession>A0ABW3HT58</accession>
<proteinExistence type="inferred from homology"/>
<organism evidence="4 5">
    <name type="scientific">Paenibacillus chungangensis</name>
    <dbReference type="NCBI Taxonomy" id="696535"/>
    <lineage>
        <taxon>Bacteria</taxon>
        <taxon>Bacillati</taxon>
        <taxon>Bacillota</taxon>
        <taxon>Bacilli</taxon>
        <taxon>Bacillales</taxon>
        <taxon>Paenibacillaceae</taxon>
        <taxon>Paenibacillus</taxon>
    </lineage>
</organism>
<comment type="similarity">
    <text evidence="1">Belongs to the short-chain dehydrogenases/reductases (SDR) family.</text>
</comment>
<sequence length="252" mass="26848">MRLKGKAAIVTGSSHGIGRAIALRFASEGAKVAIADLEKDALEEVKALIEQAGGEVLSIGVDVRSTAQIDELIEGVEQRWGGIDVLVNCAGICSPAPFLEMTEADWDRHMDINLKGAFLVSQRAARVMVRNGIRGAIIQMSSVNGMAAEGDQAHYNASKGGLNLLMMSMALDLASHGIRVNSLCPGMIATRLTKPIVDNPELHREYVKSIPMGMIGQPEDIADAALFLASSESRYMTGQCLVVDGGQLMKLS</sequence>
<evidence type="ECO:0000256" key="1">
    <source>
        <dbReference type="ARBA" id="ARBA00006484"/>
    </source>
</evidence>
<evidence type="ECO:0000256" key="2">
    <source>
        <dbReference type="ARBA" id="ARBA00023002"/>
    </source>
</evidence>
<dbReference type="GO" id="GO:0016491">
    <property type="term" value="F:oxidoreductase activity"/>
    <property type="evidence" value="ECO:0007669"/>
    <property type="project" value="UniProtKB-KW"/>
</dbReference>
<dbReference type="SUPFAM" id="SSF51735">
    <property type="entry name" value="NAD(P)-binding Rossmann-fold domains"/>
    <property type="match status" value="1"/>
</dbReference>
<dbReference type="NCBIfam" id="NF009466">
    <property type="entry name" value="PRK12826.1-2"/>
    <property type="match status" value="1"/>
</dbReference>
<protein>
    <submittedName>
        <fullName evidence="4">SDR family NAD(P)-dependent oxidoreductase</fullName>
        <ecNumber evidence="4">1.1.1.-</ecNumber>
    </submittedName>
</protein>
<dbReference type="PANTHER" id="PTHR42760">
    <property type="entry name" value="SHORT-CHAIN DEHYDROGENASES/REDUCTASES FAMILY MEMBER"/>
    <property type="match status" value="1"/>
</dbReference>
<comment type="caution">
    <text evidence="4">The sequence shown here is derived from an EMBL/GenBank/DDBJ whole genome shotgun (WGS) entry which is preliminary data.</text>
</comment>
<dbReference type="InterPro" id="IPR020904">
    <property type="entry name" value="Sc_DH/Rdtase_CS"/>
</dbReference>
<keyword evidence="5" id="KW-1185">Reference proteome</keyword>
<keyword evidence="2 4" id="KW-0560">Oxidoreductase</keyword>
<dbReference type="Gene3D" id="3.40.50.720">
    <property type="entry name" value="NAD(P)-binding Rossmann-like Domain"/>
    <property type="match status" value="1"/>
</dbReference>
<dbReference type="Pfam" id="PF13561">
    <property type="entry name" value="adh_short_C2"/>
    <property type="match status" value="1"/>
</dbReference>
<dbReference type="PANTHER" id="PTHR42760:SF133">
    <property type="entry name" value="3-OXOACYL-[ACYL-CARRIER-PROTEIN] REDUCTASE"/>
    <property type="match status" value="1"/>
</dbReference>
<name>A0ABW3HT58_9BACL</name>
<dbReference type="PRINTS" id="PR00080">
    <property type="entry name" value="SDRFAMILY"/>
</dbReference>
<dbReference type="SMART" id="SM00822">
    <property type="entry name" value="PKS_KR"/>
    <property type="match status" value="1"/>
</dbReference>
<feature type="domain" description="Ketoreductase" evidence="3">
    <location>
        <begin position="6"/>
        <end position="191"/>
    </location>
</feature>
<evidence type="ECO:0000313" key="5">
    <source>
        <dbReference type="Proteomes" id="UP001596989"/>
    </source>
</evidence>
<evidence type="ECO:0000259" key="3">
    <source>
        <dbReference type="SMART" id="SM00822"/>
    </source>
</evidence>
<dbReference type="EMBL" id="JBHTJZ010000021">
    <property type="protein sequence ID" value="MFD0960455.1"/>
    <property type="molecule type" value="Genomic_DNA"/>
</dbReference>
<dbReference type="RefSeq" id="WP_377564956.1">
    <property type="nucleotide sequence ID" value="NZ_JBHTJZ010000021.1"/>
</dbReference>
<dbReference type="PROSITE" id="PS00061">
    <property type="entry name" value="ADH_SHORT"/>
    <property type="match status" value="1"/>
</dbReference>
<gene>
    <name evidence="4" type="ORF">ACFQ2I_13765</name>
</gene>
<reference evidence="5" key="1">
    <citation type="journal article" date="2019" name="Int. J. Syst. Evol. Microbiol.">
        <title>The Global Catalogue of Microorganisms (GCM) 10K type strain sequencing project: providing services to taxonomists for standard genome sequencing and annotation.</title>
        <authorList>
            <consortium name="The Broad Institute Genomics Platform"/>
            <consortium name="The Broad Institute Genome Sequencing Center for Infectious Disease"/>
            <person name="Wu L."/>
            <person name="Ma J."/>
        </authorList>
    </citation>
    <scope>NUCLEOTIDE SEQUENCE [LARGE SCALE GENOMIC DNA]</scope>
    <source>
        <strain evidence="5">CCUG 59129</strain>
    </source>
</reference>
<dbReference type="Proteomes" id="UP001596989">
    <property type="component" value="Unassembled WGS sequence"/>
</dbReference>
<dbReference type="InterPro" id="IPR057326">
    <property type="entry name" value="KR_dom"/>
</dbReference>
<dbReference type="InterPro" id="IPR002347">
    <property type="entry name" value="SDR_fam"/>
</dbReference>